<comment type="caution">
    <text evidence="5">The sequence shown here is derived from an EMBL/GenBank/DDBJ whole genome shotgun (WGS) entry which is preliminary data.</text>
</comment>
<proteinExistence type="inferred from homology"/>
<protein>
    <submittedName>
        <fullName evidence="5">Peptidase E</fullName>
    </submittedName>
</protein>
<dbReference type="GO" id="GO:0006508">
    <property type="term" value="P:proteolysis"/>
    <property type="evidence" value="ECO:0007669"/>
    <property type="project" value="UniProtKB-KW"/>
</dbReference>
<gene>
    <name evidence="5" type="primary">pepE</name>
    <name evidence="5" type="ORF">rosag_21240</name>
</gene>
<keyword evidence="3" id="KW-0378">Hydrolase</keyword>
<sequence length="239" mass="25302">MADRRLLLLSNSRDPEGRYLQHCRDALAAHLAGVRDVAFVPYAGVGIAWDDYTAKVRDALAPLGVQVRGVHAGDDPAAAVRAADAIAVGGGNTFHLLATLQRTGVLDAVRERALAGVPYVGWSAGSVVACPTLGTTNDMPIVQPPQGFSALGLVRFQINAHFTDAHPPGFQGETRRERLAEYLVANAHARVVGLPEGDWLDVRGARITLRGAHPAVLFRAGAEAEELRPDAELGAVLEG</sequence>
<accession>A0AA37QB15</accession>
<evidence type="ECO:0000256" key="1">
    <source>
        <dbReference type="ARBA" id="ARBA00006534"/>
    </source>
</evidence>
<dbReference type="PANTHER" id="PTHR20842:SF0">
    <property type="entry name" value="ALPHA-ASPARTYL DIPEPTIDASE"/>
    <property type="match status" value="1"/>
</dbReference>
<evidence type="ECO:0000256" key="3">
    <source>
        <dbReference type="ARBA" id="ARBA00022801"/>
    </source>
</evidence>
<evidence type="ECO:0000256" key="4">
    <source>
        <dbReference type="ARBA" id="ARBA00022825"/>
    </source>
</evidence>
<comment type="similarity">
    <text evidence="1">Belongs to the peptidase S51 family.</text>
</comment>
<dbReference type="InterPro" id="IPR005320">
    <property type="entry name" value="Peptidase_S51"/>
</dbReference>
<evidence type="ECO:0000313" key="6">
    <source>
        <dbReference type="Proteomes" id="UP001161325"/>
    </source>
</evidence>
<keyword evidence="6" id="KW-1185">Reference proteome</keyword>
<dbReference type="AlphaFoldDB" id="A0AA37QB15"/>
<dbReference type="SUPFAM" id="SSF52317">
    <property type="entry name" value="Class I glutamine amidotransferase-like"/>
    <property type="match status" value="1"/>
</dbReference>
<evidence type="ECO:0000313" key="5">
    <source>
        <dbReference type="EMBL" id="GLC25611.1"/>
    </source>
</evidence>
<dbReference type="Pfam" id="PF03575">
    <property type="entry name" value="Peptidase_S51"/>
    <property type="match status" value="1"/>
</dbReference>
<reference evidence="5" key="1">
    <citation type="submission" date="2022-08" db="EMBL/GenBank/DDBJ databases">
        <title>Draft genome sequencing of Roseisolibacter agri AW1220.</title>
        <authorList>
            <person name="Tobiishi Y."/>
            <person name="Tonouchi A."/>
        </authorList>
    </citation>
    <scope>NUCLEOTIDE SEQUENCE</scope>
    <source>
        <strain evidence="5">AW1220</strain>
    </source>
</reference>
<organism evidence="5 6">
    <name type="scientific">Roseisolibacter agri</name>
    <dbReference type="NCBI Taxonomy" id="2014610"/>
    <lineage>
        <taxon>Bacteria</taxon>
        <taxon>Pseudomonadati</taxon>
        <taxon>Gemmatimonadota</taxon>
        <taxon>Gemmatimonadia</taxon>
        <taxon>Gemmatimonadales</taxon>
        <taxon>Gemmatimonadaceae</taxon>
        <taxon>Roseisolibacter</taxon>
    </lineage>
</organism>
<keyword evidence="4" id="KW-0720">Serine protease</keyword>
<name>A0AA37QB15_9BACT</name>
<dbReference type="PANTHER" id="PTHR20842">
    <property type="entry name" value="PROTEASE S51 ALPHA-ASPARTYL DIPEPTIDASE"/>
    <property type="match status" value="1"/>
</dbReference>
<dbReference type="Gene3D" id="3.40.50.880">
    <property type="match status" value="1"/>
</dbReference>
<evidence type="ECO:0000256" key="2">
    <source>
        <dbReference type="ARBA" id="ARBA00022670"/>
    </source>
</evidence>
<dbReference type="Proteomes" id="UP001161325">
    <property type="component" value="Unassembled WGS sequence"/>
</dbReference>
<dbReference type="RefSeq" id="WP_284350066.1">
    <property type="nucleotide sequence ID" value="NZ_BRXS01000003.1"/>
</dbReference>
<dbReference type="CDD" id="cd03146">
    <property type="entry name" value="GAT1_Peptidase_E"/>
    <property type="match status" value="1"/>
</dbReference>
<dbReference type="InterPro" id="IPR029062">
    <property type="entry name" value="Class_I_gatase-like"/>
</dbReference>
<dbReference type="NCBIfam" id="NF003642">
    <property type="entry name" value="PRK05282.1"/>
    <property type="match status" value="1"/>
</dbReference>
<keyword evidence="2" id="KW-0645">Protease</keyword>
<dbReference type="GO" id="GO:0008236">
    <property type="term" value="F:serine-type peptidase activity"/>
    <property type="evidence" value="ECO:0007669"/>
    <property type="project" value="UniProtKB-KW"/>
</dbReference>
<dbReference type="EMBL" id="BRXS01000003">
    <property type="protein sequence ID" value="GLC25611.1"/>
    <property type="molecule type" value="Genomic_DNA"/>
</dbReference>